<reference evidence="4" key="1">
    <citation type="journal article" date="2019" name="Int. J. Syst. Evol. Microbiol.">
        <title>The Global Catalogue of Microorganisms (GCM) 10K type strain sequencing project: providing services to taxonomists for standard genome sequencing and annotation.</title>
        <authorList>
            <consortium name="The Broad Institute Genomics Platform"/>
            <consortium name="The Broad Institute Genome Sequencing Center for Infectious Disease"/>
            <person name="Wu L."/>
            <person name="Ma J."/>
        </authorList>
    </citation>
    <scope>NUCLEOTIDE SEQUENCE [LARGE SCALE GENOMIC DNA]</scope>
    <source>
        <strain evidence="4">KCTC 62102</strain>
    </source>
</reference>
<dbReference type="InterPro" id="IPR036388">
    <property type="entry name" value="WH-like_DNA-bd_sf"/>
</dbReference>
<feature type="domain" description="Transcriptional repressor PaaX-like C-terminal" evidence="2">
    <location>
        <begin position="165"/>
        <end position="248"/>
    </location>
</feature>
<dbReference type="Gene3D" id="1.10.10.10">
    <property type="entry name" value="Winged helix-like DNA-binding domain superfamily/Winged helix DNA-binding domain"/>
    <property type="match status" value="1"/>
</dbReference>
<evidence type="ECO:0000313" key="4">
    <source>
        <dbReference type="Proteomes" id="UP001595445"/>
    </source>
</evidence>
<evidence type="ECO:0000259" key="2">
    <source>
        <dbReference type="Pfam" id="PF08223"/>
    </source>
</evidence>
<dbReference type="EMBL" id="JBHRSM010000001">
    <property type="protein sequence ID" value="MFC3084694.1"/>
    <property type="molecule type" value="Genomic_DNA"/>
</dbReference>
<sequence length="277" mass="30563">MPKTADMIQTITQELRLNAATFIVTIYGDVVVPRGGVLWTGTLIELCAEVGISESLVRTAVSRLVAAAQLTGERIGRRSFYRLESSAVATFMEAADLLYGPDRPSKGWQIIHDPDLRIEDARRLRMGHMGGPVFIRPDRGQPLPPAALVFHAETVTTAEPLAGFWDLSALRDGYDRFMALFDMLEPARLSDHQALVARLLLVHAYRMVLLRDPRLPAEHLPADWNGAEARALFRRLYGGLTPGAHRHIALCCEGADGLLPAETEATARRLARLLTPV</sequence>
<evidence type="ECO:0000313" key="3">
    <source>
        <dbReference type="EMBL" id="MFC3084694.1"/>
    </source>
</evidence>
<dbReference type="Gene3D" id="1.20.58.1460">
    <property type="match status" value="1"/>
</dbReference>
<comment type="caution">
    <text evidence="3">The sequence shown here is derived from an EMBL/GenBank/DDBJ whole genome shotgun (WGS) entry which is preliminary data.</text>
</comment>
<feature type="domain" description="Transcriptional repressor PaaX-like N-terminal" evidence="1">
    <location>
        <begin position="19"/>
        <end position="83"/>
    </location>
</feature>
<dbReference type="InterPro" id="IPR013225">
    <property type="entry name" value="PaaX_C"/>
</dbReference>
<keyword evidence="4" id="KW-1185">Reference proteome</keyword>
<dbReference type="PIRSF" id="PIRSF020623">
    <property type="entry name" value="PaaX"/>
    <property type="match status" value="1"/>
</dbReference>
<dbReference type="Proteomes" id="UP001595445">
    <property type="component" value="Unassembled WGS sequence"/>
</dbReference>
<dbReference type="RefSeq" id="WP_354001305.1">
    <property type="nucleotide sequence ID" value="NZ_JAEACP010000005.1"/>
</dbReference>
<dbReference type="Pfam" id="PF07848">
    <property type="entry name" value="PaaX"/>
    <property type="match status" value="1"/>
</dbReference>
<name>A0ABV7DPX7_9RHOB</name>
<gene>
    <name evidence="3" type="ORF">ACFOD6_01415</name>
</gene>
<organism evidence="3 4">
    <name type="scientific">Tabrizicola soli</name>
    <dbReference type="NCBI Taxonomy" id="2185115"/>
    <lineage>
        <taxon>Bacteria</taxon>
        <taxon>Pseudomonadati</taxon>
        <taxon>Pseudomonadota</taxon>
        <taxon>Alphaproteobacteria</taxon>
        <taxon>Rhodobacterales</taxon>
        <taxon>Paracoccaceae</taxon>
        <taxon>Tabrizicola</taxon>
    </lineage>
</organism>
<dbReference type="Pfam" id="PF08223">
    <property type="entry name" value="PaaX_C"/>
    <property type="match status" value="1"/>
</dbReference>
<dbReference type="PANTHER" id="PTHR30319">
    <property type="entry name" value="PHENYLACETIC ACID REGULATOR-RELATED TRANSCRIPTIONAL REPRESSOR"/>
    <property type="match status" value="1"/>
</dbReference>
<protein>
    <submittedName>
        <fullName evidence="3">PaaX family transcriptional regulator C-terminal domain-containing protein</fullName>
    </submittedName>
</protein>
<dbReference type="PANTHER" id="PTHR30319:SF1">
    <property type="entry name" value="TRANSCRIPTIONAL REPRESSOR PAAX"/>
    <property type="match status" value="1"/>
</dbReference>
<proteinExistence type="predicted"/>
<dbReference type="InterPro" id="IPR012906">
    <property type="entry name" value="PaaX-like_N"/>
</dbReference>
<evidence type="ECO:0000259" key="1">
    <source>
        <dbReference type="Pfam" id="PF07848"/>
    </source>
</evidence>
<accession>A0ABV7DPX7</accession>
<dbReference type="InterPro" id="IPR011965">
    <property type="entry name" value="PaaX_trns_reg"/>
</dbReference>